<dbReference type="PANTHER" id="PTHR37550">
    <property type="entry name" value="ANTITOXIN VAPB1"/>
    <property type="match status" value="1"/>
</dbReference>
<proteinExistence type="inferred from homology"/>
<dbReference type="KEGG" id="mpsy:CEK71_08475"/>
<dbReference type="PANTHER" id="PTHR37550:SF3">
    <property type="entry name" value="ANTITOXIN VAPB1"/>
    <property type="match status" value="1"/>
</dbReference>
<evidence type="ECO:0000256" key="1">
    <source>
        <dbReference type="ARBA" id="ARBA00007924"/>
    </source>
</evidence>
<protein>
    <submittedName>
        <fullName evidence="4">AbrB family transcriptional regulator</fullName>
    </submittedName>
</protein>
<reference evidence="4 5" key="1">
    <citation type="submission" date="2017-06" db="EMBL/GenBank/DDBJ databases">
        <title>Genome Sequencing of the methanotroph Methylovulum psychrotolerants str. HV10-M2 isolated from a high-altitude environment.</title>
        <authorList>
            <person name="Mateos-Rivera A."/>
        </authorList>
    </citation>
    <scope>NUCLEOTIDE SEQUENCE [LARGE SCALE GENOMIC DNA]</scope>
    <source>
        <strain evidence="4 5">HV10_M2</strain>
    </source>
</reference>
<dbReference type="Gene3D" id="2.10.260.10">
    <property type="match status" value="1"/>
</dbReference>
<dbReference type="InterPro" id="IPR007159">
    <property type="entry name" value="SpoVT-AbrB_dom"/>
</dbReference>
<dbReference type="InterPro" id="IPR037914">
    <property type="entry name" value="SpoVT-AbrB_sf"/>
</dbReference>
<dbReference type="OrthoDB" id="5298361at2"/>
<accession>A0A1Z4BXY8</accession>
<dbReference type="Pfam" id="PF04014">
    <property type="entry name" value="MazE_antitoxin"/>
    <property type="match status" value="1"/>
</dbReference>
<organism evidence="4 5">
    <name type="scientific">Methylovulum psychrotolerans</name>
    <dbReference type="NCBI Taxonomy" id="1704499"/>
    <lineage>
        <taxon>Bacteria</taxon>
        <taxon>Pseudomonadati</taxon>
        <taxon>Pseudomonadota</taxon>
        <taxon>Gammaproteobacteria</taxon>
        <taxon>Methylococcales</taxon>
        <taxon>Methylococcaceae</taxon>
        <taxon>Methylovulum</taxon>
    </lineage>
</organism>
<dbReference type="EMBL" id="CP022129">
    <property type="protein sequence ID" value="ASF46113.1"/>
    <property type="molecule type" value="Genomic_DNA"/>
</dbReference>
<sequence>MQTARIFTDGNSQAVSLPKGFRFEDDEVIIKKLGDIVVLLPKRYRAESLMAMLEEIGSMDVERQQPTGT</sequence>
<dbReference type="RefSeq" id="WP_088618987.1">
    <property type="nucleotide sequence ID" value="NZ_CP022129.1"/>
</dbReference>
<name>A0A1Z4BXY8_9GAMM</name>
<comment type="similarity">
    <text evidence="1">Belongs to the VapB family.</text>
</comment>
<gene>
    <name evidence="4" type="ORF">CEK71_08475</name>
</gene>
<dbReference type="Proteomes" id="UP000197019">
    <property type="component" value="Chromosome"/>
</dbReference>
<dbReference type="AlphaFoldDB" id="A0A1Z4BXY8"/>
<keyword evidence="5" id="KW-1185">Reference proteome</keyword>
<dbReference type="InterPro" id="IPR051734">
    <property type="entry name" value="VapB_TA_antitoxins"/>
</dbReference>
<dbReference type="GO" id="GO:0003677">
    <property type="term" value="F:DNA binding"/>
    <property type="evidence" value="ECO:0007669"/>
    <property type="project" value="UniProtKB-UniRule"/>
</dbReference>
<evidence type="ECO:0000259" key="3">
    <source>
        <dbReference type="PROSITE" id="PS51740"/>
    </source>
</evidence>
<evidence type="ECO:0000256" key="2">
    <source>
        <dbReference type="PROSITE-ProRule" id="PRU01076"/>
    </source>
</evidence>
<dbReference type="PROSITE" id="PS51740">
    <property type="entry name" value="SPOVT_ABRB"/>
    <property type="match status" value="1"/>
</dbReference>
<evidence type="ECO:0000313" key="5">
    <source>
        <dbReference type="Proteomes" id="UP000197019"/>
    </source>
</evidence>
<feature type="domain" description="SpoVT-AbrB" evidence="3">
    <location>
        <begin position="4"/>
        <end position="44"/>
    </location>
</feature>
<dbReference type="SUPFAM" id="SSF89447">
    <property type="entry name" value="AbrB/MazE/MraZ-like"/>
    <property type="match status" value="1"/>
</dbReference>
<evidence type="ECO:0000313" key="4">
    <source>
        <dbReference type="EMBL" id="ASF46113.1"/>
    </source>
</evidence>
<keyword evidence="2" id="KW-0238">DNA-binding</keyword>